<gene>
    <name evidence="1" type="ORF">L596_013566</name>
</gene>
<dbReference type="EMBL" id="AZBU02000003">
    <property type="protein sequence ID" value="TKR89468.1"/>
    <property type="molecule type" value="Genomic_DNA"/>
</dbReference>
<evidence type="ECO:0000313" key="1">
    <source>
        <dbReference type="EMBL" id="TKR89468.1"/>
    </source>
</evidence>
<dbReference type="AlphaFoldDB" id="A0A4U5P0L2"/>
<protein>
    <submittedName>
        <fullName evidence="1">Uncharacterized protein</fullName>
    </submittedName>
</protein>
<name>A0A4U5P0L2_STECR</name>
<organism evidence="1 2">
    <name type="scientific">Steinernema carpocapsae</name>
    <name type="common">Entomopathogenic nematode</name>
    <dbReference type="NCBI Taxonomy" id="34508"/>
    <lineage>
        <taxon>Eukaryota</taxon>
        <taxon>Metazoa</taxon>
        <taxon>Ecdysozoa</taxon>
        <taxon>Nematoda</taxon>
        <taxon>Chromadorea</taxon>
        <taxon>Rhabditida</taxon>
        <taxon>Tylenchina</taxon>
        <taxon>Panagrolaimomorpha</taxon>
        <taxon>Strongyloidoidea</taxon>
        <taxon>Steinernematidae</taxon>
        <taxon>Steinernema</taxon>
    </lineage>
</organism>
<sequence length="68" mass="7918">MFSVGGARNRFFDNCKIFNDASAVQGANEKRILLLCLGFREVERRIEIVYWKSSFLAVYMFSDFLNRG</sequence>
<proteinExistence type="predicted"/>
<reference evidence="1 2" key="1">
    <citation type="journal article" date="2015" name="Genome Biol.">
        <title>Comparative genomics of Steinernema reveals deeply conserved gene regulatory networks.</title>
        <authorList>
            <person name="Dillman A.R."/>
            <person name="Macchietto M."/>
            <person name="Porter C.F."/>
            <person name="Rogers A."/>
            <person name="Williams B."/>
            <person name="Antoshechkin I."/>
            <person name="Lee M.M."/>
            <person name="Goodwin Z."/>
            <person name="Lu X."/>
            <person name="Lewis E.E."/>
            <person name="Goodrich-Blair H."/>
            <person name="Stock S.P."/>
            <person name="Adams B.J."/>
            <person name="Sternberg P.W."/>
            <person name="Mortazavi A."/>
        </authorList>
    </citation>
    <scope>NUCLEOTIDE SEQUENCE [LARGE SCALE GENOMIC DNA]</scope>
    <source>
        <strain evidence="1 2">ALL</strain>
    </source>
</reference>
<keyword evidence="2" id="KW-1185">Reference proteome</keyword>
<dbReference type="Proteomes" id="UP000298663">
    <property type="component" value="Unassembled WGS sequence"/>
</dbReference>
<accession>A0A4U5P0L2</accession>
<evidence type="ECO:0000313" key="2">
    <source>
        <dbReference type="Proteomes" id="UP000298663"/>
    </source>
</evidence>
<reference evidence="1 2" key="2">
    <citation type="journal article" date="2019" name="G3 (Bethesda)">
        <title>Hybrid Assembly of the Genome of the Entomopathogenic Nematode Steinernema carpocapsae Identifies the X-Chromosome.</title>
        <authorList>
            <person name="Serra L."/>
            <person name="Macchietto M."/>
            <person name="Macias-Munoz A."/>
            <person name="McGill C.J."/>
            <person name="Rodriguez I.M."/>
            <person name="Rodriguez B."/>
            <person name="Murad R."/>
            <person name="Mortazavi A."/>
        </authorList>
    </citation>
    <scope>NUCLEOTIDE SEQUENCE [LARGE SCALE GENOMIC DNA]</scope>
    <source>
        <strain evidence="1 2">ALL</strain>
    </source>
</reference>
<comment type="caution">
    <text evidence="1">The sequence shown here is derived from an EMBL/GenBank/DDBJ whole genome shotgun (WGS) entry which is preliminary data.</text>
</comment>